<dbReference type="InterPro" id="IPR011990">
    <property type="entry name" value="TPR-like_helical_dom_sf"/>
</dbReference>
<dbReference type="PANTHER" id="PTHR14920:SF0">
    <property type="entry name" value="WD REPEAT DOMAIN 19"/>
    <property type="match status" value="1"/>
</dbReference>
<dbReference type="GO" id="GO:0030991">
    <property type="term" value="C:intraciliary transport particle A"/>
    <property type="evidence" value="ECO:0007669"/>
    <property type="project" value="TreeGrafter"/>
</dbReference>
<name>A0A9N9WUS4_9DIPT</name>
<dbReference type="SUPFAM" id="SSF69322">
    <property type="entry name" value="Tricorn protease domain 2"/>
    <property type="match status" value="1"/>
</dbReference>
<dbReference type="Gene3D" id="1.25.40.470">
    <property type="match status" value="1"/>
</dbReference>
<dbReference type="InterPro" id="IPR040379">
    <property type="entry name" value="WDR19/dyf-2"/>
</dbReference>
<keyword evidence="6" id="KW-0966">Cell projection</keyword>
<accession>A0A9N9WUS4</accession>
<dbReference type="SUPFAM" id="SSF82171">
    <property type="entry name" value="DPP6 N-terminal domain-like"/>
    <property type="match status" value="1"/>
</dbReference>
<evidence type="ECO:0000256" key="6">
    <source>
        <dbReference type="ARBA" id="ARBA00023273"/>
    </source>
</evidence>
<evidence type="ECO:0000313" key="11">
    <source>
        <dbReference type="EMBL" id="CAG9806858.1"/>
    </source>
</evidence>
<dbReference type="InterPro" id="IPR056168">
    <property type="entry name" value="TPR_IF140/IFT172/WDR19"/>
</dbReference>
<feature type="domain" description="WDR19 WD40 repeat" evidence="8">
    <location>
        <begin position="362"/>
        <end position="649"/>
    </location>
</feature>
<reference evidence="11" key="1">
    <citation type="submission" date="2022-01" db="EMBL/GenBank/DDBJ databases">
        <authorList>
            <person name="King R."/>
        </authorList>
    </citation>
    <scope>NUCLEOTIDE SEQUENCE</scope>
</reference>
<dbReference type="GO" id="GO:0005929">
    <property type="term" value="C:cilium"/>
    <property type="evidence" value="ECO:0007669"/>
    <property type="project" value="UniProtKB-SubCell"/>
</dbReference>
<evidence type="ECO:0000256" key="4">
    <source>
        <dbReference type="ARBA" id="ARBA00022803"/>
    </source>
</evidence>
<keyword evidence="4" id="KW-0802">TPR repeat</keyword>
<dbReference type="SMART" id="SM00320">
    <property type="entry name" value="WD40"/>
    <property type="match status" value="5"/>
</dbReference>
<keyword evidence="2" id="KW-0853">WD repeat</keyword>
<evidence type="ECO:0000259" key="10">
    <source>
        <dbReference type="Pfam" id="PF24762"/>
    </source>
</evidence>
<evidence type="ECO:0000256" key="2">
    <source>
        <dbReference type="ARBA" id="ARBA00022574"/>
    </source>
</evidence>
<dbReference type="Gene3D" id="2.130.10.10">
    <property type="entry name" value="YVTN repeat-like/Quinoprotein amine dehydrogenase"/>
    <property type="match status" value="1"/>
</dbReference>
<evidence type="ECO:0000256" key="5">
    <source>
        <dbReference type="ARBA" id="ARBA00023069"/>
    </source>
</evidence>
<evidence type="ECO:0008006" key="13">
    <source>
        <dbReference type="Google" id="ProtNLM"/>
    </source>
</evidence>
<dbReference type="GO" id="GO:0060271">
    <property type="term" value="P:cilium assembly"/>
    <property type="evidence" value="ECO:0007669"/>
    <property type="project" value="TreeGrafter"/>
</dbReference>
<evidence type="ECO:0000313" key="12">
    <source>
        <dbReference type="Proteomes" id="UP001153620"/>
    </source>
</evidence>
<dbReference type="InterPro" id="IPR039468">
    <property type="entry name" value="WDR19_WD40_rpt"/>
</dbReference>
<dbReference type="InterPro" id="IPR057855">
    <property type="entry name" value="Beta-prop_WDR19_1st"/>
</dbReference>
<comment type="subcellular location">
    <subcellularLocation>
        <location evidence="1">Cell projection</location>
        <location evidence="1">Cilium</location>
    </subcellularLocation>
</comment>
<reference evidence="11" key="2">
    <citation type="submission" date="2022-10" db="EMBL/GenBank/DDBJ databases">
        <authorList>
            <consortium name="ENA_rothamsted_submissions"/>
            <consortium name="culmorum"/>
            <person name="King R."/>
        </authorList>
    </citation>
    <scope>NUCLEOTIDE SEQUENCE</scope>
</reference>
<evidence type="ECO:0000256" key="3">
    <source>
        <dbReference type="ARBA" id="ARBA00022737"/>
    </source>
</evidence>
<feature type="region of interest" description="Disordered" evidence="7">
    <location>
        <begin position="1271"/>
        <end position="1304"/>
    </location>
</feature>
<dbReference type="Proteomes" id="UP001153620">
    <property type="component" value="Chromosome 3"/>
</dbReference>
<dbReference type="EMBL" id="OU895879">
    <property type="protein sequence ID" value="CAG9806858.1"/>
    <property type="molecule type" value="Genomic_DNA"/>
</dbReference>
<evidence type="ECO:0000259" key="9">
    <source>
        <dbReference type="Pfam" id="PF23389"/>
    </source>
</evidence>
<dbReference type="InterPro" id="IPR001680">
    <property type="entry name" value="WD40_rpt"/>
</dbReference>
<keyword evidence="5" id="KW-0969">Cilium</keyword>
<proteinExistence type="predicted"/>
<dbReference type="SUPFAM" id="SSF48452">
    <property type="entry name" value="TPR-like"/>
    <property type="match status" value="1"/>
</dbReference>
<dbReference type="GO" id="GO:0035721">
    <property type="term" value="P:intraciliary retrograde transport"/>
    <property type="evidence" value="ECO:0007669"/>
    <property type="project" value="InterPro"/>
</dbReference>
<dbReference type="InterPro" id="IPR015943">
    <property type="entry name" value="WD40/YVTN_repeat-like_dom_sf"/>
</dbReference>
<sequence>MSSDKVLFRIDEPHGQGDVAFVWQSGSTTNYLATTGSDGTVAIYNRQGQLQERIILQGLCAGFSWDCFGDILAIITQNTSHITIWDSNQRKKQLIDTGLRDAPSCLVWSKKVQILAVATSRGNLALYNHQTSKRIPIIGKHTKRIVCGAWSAENILALGSDDKTMSISNDEGDTLRTVQVRDVPSDMNFAEMKTDERVPGENTISMIVGKRTLYLYHLPEPDSPTELGFQARYGNLLQHKWFGDGYILLGFSLGHVVAISTHPREVGQELWQVKNHRDSLSSIAISKELELIASCGDNNVKVHSMSNLQETVKILTLPDQAGLKNVDWSSDGQLLAVSSSQGVISVFVTKLQSIYAVAPPRIALLSSLAEVSIYHYSPEKNKTQPLMVTLEIEPTFLAIGPYNLACGMNNRIWFYDLGRSVTDNPVILGDREYMAEVKQIQLNTDYCAVLCGSQIMLHSIENTSNSQIGTNLMSSQDKDPKIFPDELQGLHDTIITCLNLTNDFLCFGTDVGHLIHFSLEHWSTLIQYRHSIGIKSIFTDLEGTRVAFIDEHNQGFVYMPTIEDSISIPNLPKQVSGILWDFSHPSIFVAFDSKICSTYIFVRHSVDGKCVRKIGDSQLLTDQIPLMLYDGELCLYSNGKLTSISLDTHKFSIAMKTSEQLSQLIKLQKYQEAWDLCIAINDTESWIMLGNACINDLEVIFAIRVYRKIGDAAMVQSLEDIKHHEDINLLAGHCAVLLDRHDEAKQLFAKSSNPLEALDLCRDLLQWEQAMALSNNLAQDQMPFIAREYAQQLELNRNYTEALMNYEKAMGEYRNEVDIHGDDPFSEHLRLAKCGIARCSIRSGNFSSGIQIATELRNKQLCFECAEALEQVNQISEAALVYEKSEEYDKACGLYIQLKQWQKVDKILPNVTSIKLHALHAKAKESEGKFREAIQSYTLANDLDSVVRIHLDYLSDPHSASEIVLESRSVDSGKMLAKFYQKIGDHESALQFLIVCGSISDAFTLAHKQNKLKHYGELLEQHDGAKPNDFLALAQYFENEKYTLLTGKYYFLAKEYSKALKLLIKAASFGNEEQQALSLAIDCVASSNDDKLAGQLIEFLLGETDEKPKDPKLLFRLYMARKQYREAAKTSIIISQQEQIAGNYRSSHDLLYSMYQELKRNNLTVASDMKSNLNLLHRYILVRVHVKRGDHLMAAKLLVEVAKNISQFPSHIVPILTSTVIECQRSGMKKSAFNYAVMLMRSEYRDQIDPKYAKKIESIVRKAPKNIKQLNDFDEDTISNGRSNDDDDDDVQMAKRKSTKDESSPCPFCNNNLNNMEVSCFQCKNTLPICIATGYHLTSSRDCCQCPECLFPAFKDSLIQILEATKECPMCNEQIDINRLEVIEDIQAFINEINA</sequence>
<dbReference type="FunFam" id="2.130.10.10:FF:000242">
    <property type="entry name" value="WD repeat domain 19, isoform CRA_a"/>
    <property type="match status" value="1"/>
</dbReference>
<evidence type="ECO:0000259" key="8">
    <source>
        <dbReference type="Pfam" id="PF15911"/>
    </source>
</evidence>
<dbReference type="Pfam" id="PF24762">
    <property type="entry name" value="TPR_IF140-IFT172"/>
    <property type="match status" value="2"/>
</dbReference>
<dbReference type="PANTHER" id="PTHR14920">
    <property type="entry name" value="OSMOTIC AVOIDANCE ABNORMAL PROTEIN 1/WD REPEAT MEMBRANE PROTEIN"/>
    <property type="match status" value="1"/>
</dbReference>
<gene>
    <name evidence="11" type="ORF">CHIRRI_LOCUS9712</name>
</gene>
<evidence type="ECO:0000256" key="1">
    <source>
        <dbReference type="ARBA" id="ARBA00004138"/>
    </source>
</evidence>
<keyword evidence="12" id="KW-1185">Reference proteome</keyword>
<dbReference type="OrthoDB" id="10250638at2759"/>
<evidence type="ECO:0000256" key="7">
    <source>
        <dbReference type="SAM" id="MobiDB-lite"/>
    </source>
</evidence>
<feature type="domain" description="IF140/IFT172/WDR19 TPR" evidence="10">
    <location>
        <begin position="671"/>
        <end position="810"/>
    </location>
</feature>
<organism evidence="11 12">
    <name type="scientific">Chironomus riparius</name>
    <dbReference type="NCBI Taxonomy" id="315576"/>
    <lineage>
        <taxon>Eukaryota</taxon>
        <taxon>Metazoa</taxon>
        <taxon>Ecdysozoa</taxon>
        <taxon>Arthropoda</taxon>
        <taxon>Hexapoda</taxon>
        <taxon>Insecta</taxon>
        <taxon>Pterygota</taxon>
        <taxon>Neoptera</taxon>
        <taxon>Endopterygota</taxon>
        <taxon>Diptera</taxon>
        <taxon>Nematocera</taxon>
        <taxon>Chironomoidea</taxon>
        <taxon>Chironomidae</taxon>
        <taxon>Chironominae</taxon>
        <taxon>Chironomus</taxon>
    </lineage>
</organism>
<feature type="domain" description="IF140/IFT172/WDR19 TPR" evidence="10">
    <location>
        <begin position="856"/>
        <end position="1101"/>
    </location>
</feature>
<dbReference type="Pfam" id="PF23389">
    <property type="entry name" value="Beta-prop_WDR19_1st"/>
    <property type="match status" value="1"/>
</dbReference>
<dbReference type="Pfam" id="PF15911">
    <property type="entry name" value="Beta-prop_WDR19_2nd"/>
    <property type="match status" value="1"/>
</dbReference>
<dbReference type="Gene3D" id="1.25.40.10">
    <property type="entry name" value="Tetratricopeptide repeat domain"/>
    <property type="match status" value="1"/>
</dbReference>
<protein>
    <recommendedName>
        <fullName evidence="13">Outer segment 6</fullName>
    </recommendedName>
</protein>
<keyword evidence="3" id="KW-0677">Repeat</keyword>
<feature type="domain" description="WDR19 first beta-propeller" evidence="9">
    <location>
        <begin position="19"/>
        <end position="342"/>
    </location>
</feature>